<evidence type="ECO:0000313" key="5">
    <source>
        <dbReference type="EMBL" id="MDY5155609.1"/>
    </source>
</evidence>
<evidence type="ECO:0000313" key="4">
    <source>
        <dbReference type="EMBL" id="MDY5133786.1"/>
    </source>
</evidence>
<dbReference type="EC" id="1.-.-.-" evidence="5"/>
<accession>A0AAW9HXI3</accession>
<gene>
    <name evidence="5" type="ORF">R6G80_07745</name>
    <name evidence="4" type="ORF">R6G86_08590</name>
</gene>
<dbReference type="RefSeq" id="WP_051127018.1">
    <property type="nucleotide sequence ID" value="NZ_CAMYCL010000005.1"/>
</dbReference>
<dbReference type="PRINTS" id="PR00081">
    <property type="entry name" value="GDHRDH"/>
</dbReference>
<dbReference type="PANTHER" id="PTHR44196">
    <property type="entry name" value="DEHYDROGENASE/REDUCTASE SDR FAMILY MEMBER 7B"/>
    <property type="match status" value="1"/>
</dbReference>
<evidence type="ECO:0000256" key="1">
    <source>
        <dbReference type="ARBA" id="ARBA00006484"/>
    </source>
</evidence>
<dbReference type="AlphaFoldDB" id="A0AAW9HXI3"/>
<evidence type="ECO:0000256" key="3">
    <source>
        <dbReference type="RuleBase" id="RU000363"/>
    </source>
</evidence>
<sequence>MGTALITGASSGLGLEFAKQLAREGNDIVLVARNAQRLEQIADNLRGENGVKVEVLPADLATREGAEVVAHRVASTQRPIGLLVNNAGFGLGQDFIGGKLTKELDALHVMVEAVLITCHAAAKEFSRRGYGGIINVSSAASVTAQGTYSAHKAWVSTFSEGLATDLKGTGVNVTCVTPGLIHTDFHNRSQVDATQWSEFSFTTPDVVVRDALQACSEGKVLTTPTPLYKFAVGLGRLAPRWLVRRFAGPGLSGRGPHVINPEMAGINREKHE</sequence>
<dbReference type="PRINTS" id="PR00080">
    <property type="entry name" value="SDRFAMILY"/>
</dbReference>
<dbReference type="GO" id="GO:0016491">
    <property type="term" value="F:oxidoreductase activity"/>
    <property type="evidence" value="ECO:0007669"/>
    <property type="project" value="UniProtKB-KW"/>
</dbReference>
<dbReference type="PANTHER" id="PTHR44196:SF2">
    <property type="entry name" value="SHORT-CHAIN DEHYDROGENASE-RELATED"/>
    <property type="match status" value="1"/>
</dbReference>
<dbReference type="EMBL" id="JAWNGC010000014">
    <property type="protein sequence ID" value="MDY5155609.1"/>
    <property type="molecule type" value="Genomic_DNA"/>
</dbReference>
<comment type="similarity">
    <text evidence="1 3">Belongs to the short-chain dehydrogenases/reductases (SDR) family.</text>
</comment>
<dbReference type="EMBL" id="JAWNGA010000020">
    <property type="protein sequence ID" value="MDY5133786.1"/>
    <property type="molecule type" value="Genomic_DNA"/>
</dbReference>
<dbReference type="InterPro" id="IPR036291">
    <property type="entry name" value="NAD(P)-bd_dom_sf"/>
</dbReference>
<name>A0AAW9HXI3_9ACTO</name>
<evidence type="ECO:0000313" key="7">
    <source>
        <dbReference type="Proteomes" id="UP001281731"/>
    </source>
</evidence>
<reference evidence="5 6" key="1">
    <citation type="submission" date="2023-10" db="EMBL/GenBank/DDBJ databases">
        <title>Whole Genome based description of the genera Actinobaculum and Actinotignum reveals a complex phylogenetic relationship within the species included in the genus Actinotignum.</title>
        <authorList>
            <person name="Jensen C.S."/>
            <person name="Dargis R."/>
            <person name="Kemp M."/>
            <person name="Christensen J.J."/>
        </authorList>
    </citation>
    <scope>NUCLEOTIDE SEQUENCE</scope>
    <source>
        <strain evidence="5">SLA_B511</strain>
        <strain evidence="4 6">SLA_B974</strain>
    </source>
</reference>
<dbReference type="CDD" id="cd05233">
    <property type="entry name" value="SDR_c"/>
    <property type="match status" value="1"/>
</dbReference>
<keyword evidence="6" id="KW-1185">Reference proteome</keyword>
<keyword evidence="2 5" id="KW-0560">Oxidoreductase</keyword>
<dbReference type="Proteomes" id="UP001275049">
    <property type="component" value="Unassembled WGS sequence"/>
</dbReference>
<dbReference type="Gene3D" id="3.40.50.720">
    <property type="entry name" value="NAD(P)-binding Rossmann-like Domain"/>
    <property type="match status" value="1"/>
</dbReference>
<dbReference type="PIRSF" id="PIRSF000126">
    <property type="entry name" value="11-beta-HSD1"/>
    <property type="match status" value="1"/>
</dbReference>
<comment type="caution">
    <text evidence="5">The sequence shown here is derived from an EMBL/GenBank/DDBJ whole genome shotgun (WGS) entry which is preliminary data.</text>
</comment>
<evidence type="ECO:0000256" key="2">
    <source>
        <dbReference type="ARBA" id="ARBA00023002"/>
    </source>
</evidence>
<organism evidence="5 7">
    <name type="scientific">Actinotignum urinale</name>
    <dbReference type="NCBI Taxonomy" id="190146"/>
    <lineage>
        <taxon>Bacteria</taxon>
        <taxon>Bacillati</taxon>
        <taxon>Actinomycetota</taxon>
        <taxon>Actinomycetes</taxon>
        <taxon>Actinomycetales</taxon>
        <taxon>Actinomycetaceae</taxon>
        <taxon>Actinotignum</taxon>
    </lineage>
</organism>
<evidence type="ECO:0000313" key="6">
    <source>
        <dbReference type="Proteomes" id="UP001275049"/>
    </source>
</evidence>
<dbReference type="Proteomes" id="UP001281731">
    <property type="component" value="Unassembled WGS sequence"/>
</dbReference>
<dbReference type="Pfam" id="PF00106">
    <property type="entry name" value="adh_short"/>
    <property type="match status" value="1"/>
</dbReference>
<proteinExistence type="inferred from homology"/>
<protein>
    <submittedName>
        <fullName evidence="5">SDR family oxidoreductase</fullName>
        <ecNumber evidence="5">1.-.-.-</ecNumber>
    </submittedName>
</protein>
<dbReference type="InterPro" id="IPR002347">
    <property type="entry name" value="SDR_fam"/>
</dbReference>
<dbReference type="SUPFAM" id="SSF51735">
    <property type="entry name" value="NAD(P)-binding Rossmann-fold domains"/>
    <property type="match status" value="1"/>
</dbReference>
<dbReference type="GO" id="GO:0016020">
    <property type="term" value="C:membrane"/>
    <property type="evidence" value="ECO:0007669"/>
    <property type="project" value="TreeGrafter"/>
</dbReference>